<feature type="compositionally biased region" description="Polar residues" evidence="1">
    <location>
        <begin position="46"/>
        <end position="64"/>
    </location>
</feature>
<feature type="compositionally biased region" description="Polar residues" evidence="1">
    <location>
        <begin position="7"/>
        <end position="24"/>
    </location>
</feature>
<feature type="region of interest" description="Disordered" evidence="1">
    <location>
        <begin position="1"/>
        <end position="75"/>
    </location>
</feature>
<reference evidence="3" key="1">
    <citation type="submission" date="2025-08" db="UniProtKB">
        <authorList>
            <consortium name="RefSeq"/>
        </authorList>
    </citation>
    <scope>IDENTIFICATION</scope>
</reference>
<proteinExistence type="predicted"/>
<dbReference type="RefSeq" id="XP_072856603.1">
    <property type="nucleotide sequence ID" value="XM_073000502.1"/>
</dbReference>
<keyword evidence="2" id="KW-1185">Reference proteome</keyword>
<dbReference type="GeneID" id="140707383"/>
<accession>A0ABM5GG19</accession>
<feature type="compositionally biased region" description="Pro residues" evidence="1">
    <location>
        <begin position="271"/>
        <end position="282"/>
    </location>
</feature>
<evidence type="ECO:0000313" key="2">
    <source>
        <dbReference type="Proteomes" id="UP001652642"/>
    </source>
</evidence>
<dbReference type="Proteomes" id="UP001652642">
    <property type="component" value="Chromosome 5"/>
</dbReference>
<name>A0ABM5GG19_9SAUR</name>
<protein>
    <submittedName>
        <fullName evidence="3">Uncharacterized protein</fullName>
    </submittedName>
</protein>
<gene>
    <name evidence="3" type="primary">LOC140707383</name>
</gene>
<sequence length="312" mass="34634">MGKSKRTLSQTSPDLAQISPSSKQLRLDSFFPPQPSTSTTTPLIRSASSTNQTQEVHTPSTTHPPEQRYSKPLPSVNSRLDCDTIELIKHYSTLTARTVFQIFSQLTLLTDFLKSSCSISPHCLSCLNKTSDKLNSAVCKETPPSSFSDGCLPQVPSKPIMHLVYVPHAAVVTIGPPRGFTSFPRWTKIALAKRHLAFLLKVNVRNIDLYRTETLSTSFHSTRLLLTFHSNYVPGMLFSSANLLQQWGVTPHRLFKNTTIARLISTEASLQPPPTDASPPPRGQNCFEPSDLPTPLRTPCCSLLLRRPFHLT</sequence>
<feature type="region of interest" description="Disordered" evidence="1">
    <location>
        <begin position="269"/>
        <end position="291"/>
    </location>
</feature>
<evidence type="ECO:0000313" key="3">
    <source>
        <dbReference type="RefSeq" id="XP_072856603.1"/>
    </source>
</evidence>
<organism evidence="2 3">
    <name type="scientific">Pogona vitticeps</name>
    <name type="common">central bearded dragon</name>
    <dbReference type="NCBI Taxonomy" id="103695"/>
    <lineage>
        <taxon>Eukaryota</taxon>
        <taxon>Metazoa</taxon>
        <taxon>Chordata</taxon>
        <taxon>Craniata</taxon>
        <taxon>Vertebrata</taxon>
        <taxon>Euteleostomi</taxon>
        <taxon>Lepidosauria</taxon>
        <taxon>Squamata</taxon>
        <taxon>Bifurcata</taxon>
        <taxon>Unidentata</taxon>
        <taxon>Episquamata</taxon>
        <taxon>Toxicofera</taxon>
        <taxon>Iguania</taxon>
        <taxon>Acrodonta</taxon>
        <taxon>Agamidae</taxon>
        <taxon>Amphibolurinae</taxon>
        <taxon>Pogona</taxon>
    </lineage>
</organism>
<evidence type="ECO:0000256" key="1">
    <source>
        <dbReference type="SAM" id="MobiDB-lite"/>
    </source>
</evidence>